<keyword evidence="5 7" id="KW-0963">Cytoplasm</keyword>
<dbReference type="Gene3D" id="3.30.160.20">
    <property type="match status" value="1"/>
</dbReference>
<dbReference type="InterPro" id="IPR050057">
    <property type="entry name" value="Prokaryotic/Mito_RF"/>
</dbReference>
<reference evidence="11" key="1">
    <citation type="journal article" date="2020" name="mSystems">
        <title>Genome- and Community-Level Interaction Insights into Carbon Utilization and Element Cycling Functions of Hydrothermarchaeota in Hydrothermal Sediment.</title>
        <authorList>
            <person name="Zhou Z."/>
            <person name="Liu Y."/>
            <person name="Xu W."/>
            <person name="Pan J."/>
            <person name="Luo Z.H."/>
            <person name="Li M."/>
        </authorList>
    </citation>
    <scope>NUCLEOTIDE SEQUENCE [LARGE SCALE GENOMIC DNA]</scope>
    <source>
        <strain evidence="11">SpSt-500</strain>
    </source>
</reference>
<dbReference type="FunFam" id="3.30.160.20:FF:000004">
    <property type="entry name" value="Peptide chain release factor 1"/>
    <property type="match status" value="1"/>
</dbReference>
<dbReference type="FunFam" id="3.30.70.1660:FF:000004">
    <property type="entry name" value="Peptide chain release factor 1"/>
    <property type="match status" value="1"/>
</dbReference>
<keyword evidence="6 7" id="KW-0648">Protein biosynthesis</keyword>
<evidence type="ECO:0000256" key="3">
    <source>
        <dbReference type="ARBA" id="ARBA00010835"/>
    </source>
</evidence>
<feature type="coiled-coil region" evidence="9">
    <location>
        <begin position="76"/>
        <end position="103"/>
    </location>
</feature>
<sequence>MNFLDKLEKVKQRYDQINELYSNPEYINNPEKMIALNKEKSEIEDVVQVYEKYVKILKDIEGNKEIIEHSTEKELVDMAYAEMDELNAQREKLEEEIKVLLLPKDPNDDKNVIMEIRAGTGGEEAALFANDLFRMYTRYAEMRGWKYEIIDLNETGLGGIKEVVLSVSGENVYGDLKYESGVHRVQRVPETEGSGRVHTSAASVAVLPEVEDVEVEVNPNDLKIDIFRSGGAGGQNVNKVETAVRITHLPTGIVVQCQDERSQLKNRQKAMKVLKARLYDMEMRKQMEQISAQRKSQVRSGDRSEKIRTYNFPQNRVTDHRIGLTLYNLSNIMEGQLDELIEQLKLADKAEKLQAAEFH</sequence>
<accession>A0A832G7K6</accession>
<proteinExistence type="inferred from homology"/>
<protein>
    <recommendedName>
        <fullName evidence="7 8">Peptide chain release factor 1</fullName>
        <shortName evidence="7">RF-1</shortName>
    </recommendedName>
</protein>
<organism evidence="11">
    <name type="scientific">Ignavibacterium album</name>
    <dbReference type="NCBI Taxonomy" id="591197"/>
    <lineage>
        <taxon>Bacteria</taxon>
        <taxon>Pseudomonadati</taxon>
        <taxon>Ignavibacteriota</taxon>
        <taxon>Ignavibacteria</taxon>
        <taxon>Ignavibacteriales</taxon>
        <taxon>Ignavibacteriaceae</taxon>
        <taxon>Ignavibacterium</taxon>
    </lineage>
</organism>
<evidence type="ECO:0000256" key="9">
    <source>
        <dbReference type="SAM" id="Coils"/>
    </source>
</evidence>
<dbReference type="InterPro" id="IPR045853">
    <property type="entry name" value="Pep_chain_release_fac_I_sf"/>
</dbReference>
<dbReference type="FunFam" id="3.30.70.1660:FF:000002">
    <property type="entry name" value="Peptide chain release factor 1"/>
    <property type="match status" value="1"/>
</dbReference>
<comment type="caution">
    <text evidence="11">The sequence shown here is derived from an EMBL/GenBank/DDBJ whole genome shotgun (WGS) entry which is preliminary data.</text>
</comment>
<evidence type="ECO:0000256" key="5">
    <source>
        <dbReference type="ARBA" id="ARBA00022490"/>
    </source>
</evidence>
<dbReference type="GO" id="GO:0016149">
    <property type="term" value="F:translation release factor activity, codon specific"/>
    <property type="evidence" value="ECO:0007669"/>
    <property type="project" value="UniProtKB-UniRule"/>
</dbReference>
<comment type="PTM">
    <text evidence="7">Methylated by PrmC. Methylation increases the termination efficiency of RF1.</text>
</comment>
<dbReference type="SMART" id="SM00937">
    <property type="entry name" value="PCRF"/>
    <property type="match status" value="1"/>
</dbReference>
<dbReference type="PROSITE" id="PS00745">
    <property type="entry name" value="RF_PROK_I"/>
    <property type="match status" value="1"/>
</dbReference>
<dbReference type="InterPro" id="IPR000352">
    <property type="entry name" value="Pep_chain_release_fac_I"/>
</dbReference>
<dbReference type="NCBIfam" id="TIGR00019">
    <property type="entry name" value="prfA"/>
    <property type="match status" value="1"/>
</dbReference>
<dbReference type="AlphaFoldDB" id="A0A832G7K6"/>
<evidence type="ECO:0000313" key="11">
    <source>
        <dbReference type="EMBL" id="HGT48087.1"/>
    </source>
</evidence>
<dbReference type="EMBL" id="DSVI01000010">
    <property type="protein sequence ID" value="HGT48087.1"/>
    <property type="molecule type" value="Genomic_DNA"/>
</dbReference>
<dbReference type="PANTHER" id="PTHR43804:SF7">
    <property type="entry name" value="LD18447P"/>
    <property type="match status" value="1"/>
</dbReference>
<dbReference type="Pfam" id="PF03462">
    <property type="entry name" value="PCRF"/>
    <property type="match status" value="1"/>
</dbReference>
<evidence type="ECO:0000256" key="4">
    <source>
        <dbReference type="ARBA" id="ARBA00022481"/>
    </source>
</evidence>
<dbReference type="PANTHER" id="PTHR43804">
    <property type="entry name" value="LD18447P"/>
    <property type="match status" value="1"/>
</dbReference>
<dbReference type="InterPro" id="IPR005139">
    <property type="entry name" value="PCRF"/>
</dbReference>
<dbReference type="NCBIfam" id="NF001859">
    <property type="entry name" value="PRK00591.1"/>
    <property type="match status" value="1"/>
</dbReference>
<comment type="similarity">
    <text evidence="3 7">Belongs to the prokaryotic/mitochondrial release factor family.</text>
</comment>
<evidence type="ECO:0000256" key="2">
    <source>
        <dbReference type="ARBA" id="ARBA00004496"/>
    </source>
</evidence>
<feature type="modified residue" description="N5-methylglutamine" evidence="7">
    <location>
        <position position="235"/>
    </location>
</feature>
<evidence type="ECO:0000256" key="7">
    <source>
        <dbReference type="HAMAP-Rule" id="MF_00093"/>
    </source>
</evidence>
<dbReference type="GO" id="GO:0005829">
    <property type="term" value="C:cytosol"/>
    <property type="evidence" value="ECO:0007669"/>
    <property type="project" value="UniProtKB-ARBA"/>
</dbReference>
<name>A0A832G7K6_9BACT</name>
<comment type="subcellular location">
    <subcellularLocation>
        <location evidence="2 7">Cytoplasm</location>
    </subcellularLocation>
</comment>
<evidence type="ECO:0000256" key="6">
    <source>
        <dbReference type="ARBA" id="ARBA00022917"/>
    </source>
</evidence>
<keyword evidence="4 7" id="KW-0488">Methylation</keyword>
<dbReference type="HAMAP" id="MF_00093">
    <property type="entry name" value="Rel_fac_1"/>
    <property type="match status" value="1"/>
</dbReference>
<dbReference type="Gene3D" id="3.30.70.1660">
    <property type="match status" value="2"/>
</dbReference>
<keyword evidence="9" id="KW-0175">Coiled coil</keyword>
<dbReference type="Gene3D" id="6.10.140.1950">
    <property type="match status" value="1"/>
</dbReference>
<evidence type="ECO:0000256" key="1">
    <source>
        <dbReference type="ARBA" id="ARBA00002986"/>
    </source>
</evidence>
<dbReference type="SUPFAM" id="SSF75620">
    <property type="entry name" value="Release factor"/>
    <property type="match status" value="1"/>
</dbReference>
<gene>
    <name evidence="7 11" type="primary">prfA</name>
    <name evidence="11" type="ORF">ENS56_08630</name>
</gene>
<feature type="domain" description="Prokaryotic-type class I peptide chain release factors" evidence="10">
    <location>
        <begin position="228"/>
        <end position="244"/>
    </location>
</feature>
<comment type="function">
    <text evidence="1 7">Peptide chain release factor 1 directs the termination of translation in response to the peptide chain termination codons UAG and UAA.</text>
</comment>
<dbReference type="Pfam" id="PF00472">
    <property type="entry name" value="RF-1"/>
    <property type="match status" value="1"/>
</dbReference>
<evidence type="ECO:0000256" key="8">
    <source>
        <dbReference type="NCBIfam" id="TIGR00019"/>
    </source>
</evidence>
<evidence type="ECO:0000259" key="10">
    <source>
        <dbReference type="PROSITE" id="PS00745"/>
    </source>
</evidence>
<dbReference type="InterPro" id="IPR004373">
    <property type="entry name" value="RF-1"/>
</dbReference>